<dbReference type="EMBL" id="CP102381">
    <property type="protein sequence ID" value="WEJ63748.1"/>
    <property type="molecule type" value="Genomic_DNA"/>
</dbReference>
<keyword evidence="2" id="KW-1185">Reference proteome</keyword>
<accession>A0ABY8CH31</accession>
<evidence type="ECO:0000313" key="2">
    <source>
        <dbReference type="Proteomes" id="UP001222275"/>
    </source>
</evidence>
<dbReference type="Proteomes" id="UP001222275">
    <property type="component" value="Chromosome"/>
</dbReference>
<gene>
    <name evidence="1" type="ORF">NR989_05750</name>
</gene>
<proteinExistence type="predicted"/>
<name>A0ABY8CH31_9GAMM</name>
<organism evidence="1 2">
    <name type="scientific">Thiomicrorhabdus lithotrophica</name>
    <dbReference type="NCBI Taxonomy" id="2949997"/>
    <lineage>
        <taxon>Bacteria</taxon>
        <taxon>Pseudomonadati</taxon>
        <taxon>Pseudomonadota</taxon>
        <taxon>Gammaproteobacteria</taxon>
        <taxon>Thiotrichales</taxon>
        <taxon>Piscirickettsiaceae</taxon>
        <taxon>Thiomicrorhabdus</taxon>
    </lineage>
</organism>
<reference evidence="1 2" key="1">
    <citation type="submission" date="2022-06" db="EMBL/GenBank/DDBJ databases">
        <title>Thiomicrohabdus sp. nov, an obligately chemolithoautotrophic, sulfur-oxidizing bacterium isolated from beach of Guanyin Mountain. Amoy.</title>
        <authorList>
            <person name="Zhu H."/>
        </authorList>
    </citation>
    <scope>NUCLEOTIDE SEQUENCE [LARGE SCALE GENOMIC DNA]</scope>
    <source>
        <strain evidence="1 2">XGS-01</strain>
    </source>
</reference>
<evidence type="ECO:0000313" key="1">
    <source>
        <dbReference type="EMBL" id="WEJ63748.1"/>
    </source>
</evidence>
<dbReference type="RefSeq" id="WP_275596004.1">
    <property type="nucleotide sequence ID" value="NZ_CP102381.1"/>
</dbReference>
<protein>
    <submittedName>
        <fullName evidence="1">Uncharacterized protein</fullName>
    </submittedName>
</protein>
<sequence>MKKIIFLILVFFTWKHFYYVADAPELGPGAVAGGYPYQNPTSTSSFRKGDYTYSPRASYEVEARVISASRYYFDQEARISPIDLALGWGPMSDESILKDIDIWQEKRWYKWESDALPIPKYEVVNNSANVHIIPGNETIAEELKNIRNGDLVQIKGYLVDVKKNTGWKWKTSMVRNDEGAGACEIIYVNSLTIVDPYERLYY</sequence>